<feature type="non-terminal residue" evidence="1">
    <location>
        <position position="315"/>
    </location>
</feature>
<comment type="caution">
    <text evidence="1">The sequence shown here is derived from an EMBL/GenBank/DDBJ whole genome shotgun (WGS) entry which is preliminary data.</text>
</comment>
<evidence type="ECO:0000313" key="1">
    <source>
        <dbReference type="EMBL" id="KAJ1930898.1"/>
    </source>
</evidence>
<dbReference type="Proteomes" id="UP001150603">
    <property type="component" value="Unassembled WGS sequence"/>
</dbReference>
<sequence>MSGHSGVGGQSRQRSYLQALGSLLSGGGGGGGDADQDVETPVIDPGVSTGSRPSLDDTQIRRSLTQRPSRISVVSEMLEPPTAASRPKRTSLQVHHQPTVPAYQSGQLKTHKELPAMVENPPRITRPATMYGAVTMLGPEEQTSESRARHEKLAQILGDGDNGGDYGESPPASPTEPIAEATGPASHTLPPTAQLPELPTIYAGNSEAGTESTHSVKQDLSAESAAEPAAEDIKPIPEEEEESSAVVAAVDATEEPKDGASGEETVICRMCEREFLRSELNSHSDVCMLEQTRALKLEEANQRIKRLRDSAAKRL</sequence>
<protein>
    <submittedName>
        <fullName evidence="1">Uncharacterized protein</fullName>
    </submittedName>
</protein>
<keyword evidence="2" id="KW-1185">Reference proteome</keyword>
<organism evidence="1 2">
    <name type="scientific">Linderina macrospora</name>
    <dbReference type="NCBI Taxonomy" id="4868"/>
    <lineage>
        <taxon>Eukaryota</taxon>
        <taxon>Fungi</taxon>
        <taxon>Fungi incertae sedis</taxon>
        <taxon>Zoopagomycota</taxon>
        <taxon>Kickxellomycotina</taxon>
        <taxon>Kickxellomycetes</taxon>
        <taxon>Kickxellales</taxon>
        <taxon>Kickxellaceae</taxon>
        <taxon>Linderina</taxon>
    </lineage>
</organism>
<gene>
    <name evidence="1" type="ORF">FBU59_006894</name>
</gene>
<name>A0ACC1IYL3_9FUNG</name>
<accession>A0ACC1IYL3</accession>
<reference evidence="1" key="1">
    <citation type="submission" date="2022-07" db="EMBL/GenBank/DDBJ databases">
        <title>Phylogenomic reconstructions and comparative analyses of Kickxellomycotina fungi.</title>
        <authorList>
            <person name="Reynolds N.K."/>
            <person name="Stajich J.E."/>
            <person name="Barry K."/>
            <person name="Grigoriev I.V."/>
            <person name="Crous P."/>
            <person name="Smith M.E."/>
        </authorList>
    </citation>
    <scope>NUCLEOTIDE SEQUENCE</scope>
    <source>
        <strain evidence="1">NRRL 5244</strain>
    </source>
</reference>
<proteinExistence type="predicted"/>
<evidence type="ECO:0000313" key="2">
    <source>
        <dbReference type="Proteomes" id="UP001150603"/>
    </source>
</evidence>
<dbReference type="EMBL" id="JANBPW010006287">
    <property type="protein sequence ID" value="KAJ1930898.1"/>
    <property type="molecule type" value="Genomic_DNA"/>
</dbReference>